<dbReference type="SUPFAM" id="SSF48295">
    <property type="entry name" value="TrpR-like"/>
    <property type="match status" value="1"/>
</dbReference>
<protein>
    <recommendedName>
        <fullName evidence="3">Transposase</fullName>
    </recommendedName>
</protein>
<accession>A0ABQ4V3S6</accession>
<gene>
    <name evidence="1" type="ORF">BGCPKDLD_4878</name>
</gene>
<sequence>MSRAWVRRGMRYPAHKKREIIRLVEPSHLLVLATLEKLGITRAPFYRWYDADQGGGPEARADRPSRPCRVWNRLPTEIRDLERLTEPSDLVDGDEACGEAGIAADRHASLGRTLA</sequence>
<dbReference type="InterPro" id="IPR010921">
    <property type="entry name" value="Trp_repressor/repl_initiator"/>
</dbReference>
<dbReference type="Proteomes" id="UP001055093">
    <property type="component" value="Unassembled WGS sequence"/>
</dbReference>
<evidence type="ECO:0008006" key="3">
    <source>
        <dbReference type="Google" id="ProtNLM"/>
    </source>
</evidence>
<keyword evidence="2" id="KW-1185">Reference proteome</keyword>
<reference evidence="1" key="1">
    <citation type="journal article" date="2021" name="Front. Microbiol.">
        <title>Comprehensive Comparative Genomics and Phenotyping of Methylobacterium Species.</title>
        <authorList>
            <person name="Alessa O."/>
            <person name="Ogura Y."/>
            <person name="Fujitani Y."/>
            <person name="Takami H."/>
            <person name="Hayashi T."/>
            <person name="Sahin N."/>
            <person name="Tani A."/>
        </authorList>
    </citation>
    <scope>NUCLEOTIDE SEQUENCE</scope>
    <source>
        <strain evidence="1">DSM 14458</strain>
    </source>
</reference>
<evidence type="ECO:0000313" key="2">
    <source>
        <dbReference type="Proteomes" id="UP001055093"/>
    </source>
</evidence>
<dbReference type="EMBL" id="BPRE01000022">
    <property type="protein sequence ID" value="GJE78263.1"/>
    <property type="molecule type" value="Genomic_DNA"/>
</dbReference>
<evidence type="ECO:0000313" key="1">
    <source>
        <dbReference type="EMBL" id="GJE78263.1"/>
    </source>
</evidence>
<reference evidence="1" key="2">
    <citation type="submission" date="2021-08" db="EMBL/GenBank/DDBJ databases">
        <authorList>
            <person name="Tani A."/>
            <person name="Ola A."/>
            <person name="Ogura Y."/>
            <person name="Katsura K."/>
            <person name="Hayashi T."/>
        </authorList>
    </citation>
    <scope>NUCLEOTIDE SEQUENCE</scope>
    <source>
        <strain evidence="1">DSM 14458</strain>
    </source>
</reference>
<organism evidence="1 2">
    <name type="scientific">Methylorubrum suomiense</name>
    <dbReference type="NCBI Taxonomy" id="144191"/>
    <lineage>
        <taxon>Bacteria</taxon>
        <taxon>Pseudomonadati</taxon>
        <taxon>Pseudomonadota</taxon>
        <taxon>Alphaproteobacteria</taxon>
        <taxon>Hyphomicrobiales</taxon>
        <taxon>Methylobacteriaceae</taxon>
        <taxon>Methylorubrum</taxon>
    </lineage>
</organism>
<name>A0ABQ4V3S6_9HYPH</name>
<proteinExistence type="predicted"/>
<comment type="caution">
    <text evidence="1">The sequence shown here is derived from an EMBL/GenBank/DDBJ whole genome shotgun (WGS) entry which is preliminary data.</text>
</comment>